<accession>A0ABR1Y5S4</accession>
<evidence type="ECO:0000256" key="1">
    <source>
        <dbReference type="SAM" id="MobiDB-lite"/>
    </source>
</evidence>
<name>A0ABR1Y5S4_9PEZI</name>
<comment type="caution">
    <text evidence="2">The sequence shown here is derived from an EMBL/GenBank/DDBJ whole genome shotgun (WGS) entry which is preliminary data.</text>
</comment>
<sequence length="280" mass="33126">MASEETFDAEEFLRSMTPTMARIGRPLDLEILDQRLHRASTPRFVSPERFRTPTPSDQATPPFSDSEQVRQGFLALESDSRRALEEQGCPPCCPPNFEWPYEGDLGEYEGIVNWWKSKDEHVLSAQLEDWKRFCLWRRECRRQPFTQDDFHAYVGRLSERRAQFGLEGEVKLEFQIEDQTLLQTWIEFQDYHHRLLAILKENNGRKEMIEGRKTFLRWIEEQRKIMAAQERENESQPTTEHAAWVDYAISRLVRKGNTVSLPDDFERTVEQMNELAARLR</sequence>
<evidence type="ECO:0000313" key="2">
    <source>
        <dbReference type="EMBL" id="KAK8176959.1"/>
    </source>
</evidence>
<feature type="compositionally biased region" description="Polar residues" evidence="1">
    <location>
        <begin position="53"/>
        <end position="66"/>
    </location>
</feature>
<dbReference type="Proteomes" id="UP001456524">
    <property type="component" value="Unassembled WGS sequence"/>
</dbReference>
<feature type="region of interest" description="Disordered" evidence="1">
    <location>
        <begin position="40"/>
        <end position="66"/>
    </location>
</feature>
<protein>
    <submittedName>
        <fullName evidence="2">Uncharacterized protein</fullName>
    </submittedName>
</protein>
<evidence type="ECO:0000313" key="3">
    <source>
        <dbReference type="Proteomes" id="UP001456524"/>
    </source>
</evidence>
<keyword evidence="3" id="KW-1185">Reference proteome</keyword>
<dbReference type="EMBL" id="JBBWUH010000001">
    <property type="protein sequence ID" value="KAK8176959.1"/>
    <property type="molecule type" value="Genomic_DNA"/>
</dbReference>
<gene>
    <name evidence="2" type="ORF">IWX90DRAFT_4012</name>
</gene>
<reference evidence="2 3" key="1">
    <citation type="journal article" date="2022" name="G3 (Bethesda)">
        <title>Enemy or ally: a genomic approach to elucidate the lifestyle of Phyllosticta citrichinaensis.</title>
        <authorList>
            <person name="Buijs V.A."/>
            <person name="Groenewald J.Z."/>
            <person name="Haridas S."/>
            <person name="LaButti K.M."/>
            <person name="Lipzen A."/>
            <person name="Martin F.M."/>
            <person name="Barry K."/>
            <person name="Grigoriev I.V."/>
            <person name="Crous P.W."/>
            <person name="Seidl M.F."/>
        </authorList>
    </citation>
    <scope>NUCLEOTIDE SEQUENCE [LARGE SCALE GENOMIC DNA]</scope>
    <source>
        <strain evidence="2 3">CBS 129764</strain>
    </source>
</reference>
<proteinExistence type="predicted"/>
<organism evidence="2 3">
    <name type="scientific">Phyllosticta citrichinensis</name>
    <dbReference type="NCBI Taxonomy" id="1130410"/>
    <lineage>
        <taxon>Eukaryota</taxon>
        <taxon>Fungi</taxon>
        <taxon>Dikarya</taxon>
        <taxon>Ascomycota</taxon>
        <taxon>Pezizomycotina</taxon>
        <taxon>Dothideomycetes</taxon>
        <taxon>Dothideomycetes incertae sedis</taxon>
        <taxon>Botryosphaeriales</taxon>
        <taxon>Phyllostictaceae</taxon>
        <taxon>Phyllosticta</taxon>
    </lineage>
</organism>